<feature type="transmembrane region" description="Helical" evidence="9">
    <location>
        <begin position="449"/>
        <end position="470"/>
    </location>
</feature>
<comment type="subcellular location">
    <subcellularLocation>
        <location evidence="1">Membrane</location>
        <topology evidence="1">Multi-pass membrane protein</topology>
    </subcellularLocation>
</comment>
<dbReference type="PANTHER" id="PTHR11629">
    <property type="entry name" value="VACUOLAR PROTON ATPASES"/>
    <property type="match status" value="1"/>
</dbReference>
<evidence type="ECO:0000256" key="9">
    <source>
        <dbReference type="SAM" id="Phobius"/>
    </source>
</evidence>
<keyword evidence="4 9" id="KW-0812">Transmembrane</keyword>
<reference evidence="10 11" key="1">
    <citation type="submission" date="2019-04" db="EMBL/GenBank/DDBJ databases">
        <title>Microbes associate with the intestines of laboratory mice.</title>
        <authorList>
            <person name="Navarre W."/>
            <person name="Wong E."/>
            <person name="Huang K."/>
            <person name="Tropini C."/>
            <person name="Ng K."/>
            <person name="Yu B."/>
        </authorList>
    </citation>
    <scope>NUCLEOTIDE SEQUENCE [LARGE SCALE GENOMIC DNA]</scope>
    <source>
        <strain evidence="10 11">NM50_B9-20</strain>
    </source>
</reference>
<feature type="transmembrane region" description="Helical" evidence="9">
    <location>
        <begin position="410"/>
        <end position="429"/>
    </location>
</feature>
<keyword evidence="8" id="KW-0175">Coiled coil</keyword>
<keyword evidence="5 9" id="KW-1133">Transmembrane helix</keyword>
<dbReference type="OrthoDB" id="9803814at2"/>
<keyword evidence="7 9" id="KW-0472">Membrane</keyword>
<keyword evidence="11" id="KW-1185">Reference proteome</keyword>
<dbReference type="GO" id="GO:0007035">
    <property type="term" value="P:vacuolar acidification"/>
    <property type="evidence" value="ECO:0007669"/>
    <property type="project" value="TreeGrafter"/>
</dbReference>
<dbReference type="GO" id="GO:0051117">
    <property type="term" value="F:ATPase binding"/>
    <property type="evidence" value="ECO:0007669"/>
    <property type="project" value="TreeGrafter"/>
</dbReference>
<evidence type="ECO:0000256" key="5">
    <source>
        <dbReference type="ARBA" id="ARBA00022989"/>
    </source>
</evidence>
<evidence type="ECO:0000256" key="8">
    <source>
        <dbReference type="SAM" id="Coils"/>
    </source>
</evidence>
<evidence type="ECO:0000256" key="7">
    <source>
        <dbReference type="ARBA" id="ARBA00023136"/>
    </source>
</evidence>
<keyword evidence="3" id="KW-0813">Transport</keyword>
<evidence type="ECO:0000256" key="3">
    <source>
        <dbReference type="ARBA" id="ARBA00022448"/>
    </source>
</evidence>
<dbReference type="RefSeq" id="WP_136006188.1">
    <property type="nucleotide sequence ID" value="NZ_SRYR01000002.1"/>
</dbReference>
<evidence type="ECO:0000256" key="1">
    <source>
        <dbReference type="ARBA" id="ARBA00004141"/>
    </source>
</evidence>
<dbReference type="PANTHER" id="PTHR11629:SF63">
    <property type="entry name" value="V-TYPE PROTON ATPASE SUBUNIT A"/>
    <property type="match status" value="1"/>
</dbReference>
<protein>
    <submittedName>
        <fullName evidence="10">V-type ATP synthase subunit I</fullName>
    </submittedName>
</protein>
<evidence type="ECO:0000256" key="2">
    <source>
        <dbReference type="ARBA" id="ARBA00009904"/>
    </source>
</evidence>
<organism evidence="10 11">
    <name type="scientific">Clostridium sartagoforme</name>
    <dbReference type="NCBI Taxonomy" id="84031"/>
    <lineage>
        <taxon>Bacteria</taxon>
        <taxon>Bacillati</taxon>
        <taxon>Bacillota</taxon>
        <taxon>Clostridia</taxon>
        <taxon>Eubacteriales</taxon>
        <taxon>Clostridiaceae</taxon>
        <taxon>Clostridium</taxon>
    </lineage>
</organism>
<gene>
    <name evidence="10" type="ORF">E5347_07925</name>
</gene>
<feature type="transmembrane region" description="Helical" evidence="9">
    <location>
        <begin position="482"/>
        <end position="503"/>
    </location>
</feature>
<proteinExistence type="inferred from homology"/>
<accession>A0A4S2DKF7</accession>
<keyword evidence="6" id="KW-0406">Ion transport</keyword>
<dbReference type="Pfam" id="PF01496">
    <property type="entry name" value="V_ATPase_I"/>
    <property type="match status" value="2"/>
</dbReference>
<evidence type="ECO:0000313" key="10">
    <source>
        <dbReference type="EMBL" id="TGY42726.1"/>
    </source>
</evidence>
<dbReference type="EMBL" id="SRYR01000002">
    <property type="protein sequence ID" value="TGY42726.1"/>
    <property type="molecule type" value="Genomic_DNA"/>
</dbReference>
<feature type="transmembrane region" description="Helical" evidence="9">
    <location>
        <begin position="587"/>
        <end position="614"/>
    </location>
</feature>
<comment type="caution">
    <text evidence="10">The sequence shown here is derived from an EMBL/GenBank/DDBJ whole genome shotgun (WGS) entry which is preliminary data.</text>
</comment>
<dbReference type="GO" id="GO:0016471">
    <property type="term" value="C:vacuolar proton-transporting V-type ATPase complex"/>
    <property type="evidence" value="ECO:0007669"/>
    <property type="project" value="TreeGrafter"/>
</dbReference>
<evidence type="ECO:0000256" key="6">
    <source>
        <dbReference type="ARBA" id="ARBA00023065"/>
    </source>
</evidence>
<feature type="coiled-coil region" evidence="8">
    <location>
        <begin position="240"/>
        <end position="267"/>
    </location>
</feature>
<feature type="transmembrane region" description="Helical" evidence="9">
    <location>
        <begin position="369"/>
        <end position="398"/>
    </location>
</feature>
<evidence type="ECO:0000256" key="4">
    <source>
        <dbReference type="ARBA" id="ARBA00022692"/>
    </source>
</evidence>
<feature type="transmembrane region" description="Helical" evidence="9">
    <location>
        <begin position="509"/>
        <end position="529"/>
    </location>
</feature>
<evidence type="ECO:0000313" key="11">
    <source>
        <dbReference type="Proteomes" id="UP000306888"/>
    </source>
</evidence>
<sequence length="651" mass="73096">MAIVKMKKFTLLTFESKKQKLLKEIQGLSGVEFINLQDEELQDKYEDLKALSKDDMDLECVKYEESLSKAKYGLEFLSKYVPKKSGIKALREEKQSLTLDELGEKVKSSNWIKSYDKAKEKDGQLADLDSQVTKLQAEIDTLTPWQDLDVSFSEIKSLKNTSYYIGTISKSYEDTLLQELSNAYVEIVSRSTNDINLLILANKDQDENISEVLRSVGFTSFKTEHNDVPLKLILDFKHKIEEIRSKKFFVKEEIADYEEDLRNLEVAYDYFASKVERNKVAKNFLKTKNVSAIQGWISEEDSELLTEACKKVLKDEYYIEFEDVKEDEIDDVPIKLKNGELVSAFESVTGMYSYPKYNEVDPTPLLAPFYLIFFGMMVADAGYGLIVLIGSFLALKFLKLSDSMKDFAKFFFYLSFPTIFFGLIYGSFFGDIVKLPTQLIDTNKDVNTILILSLALGVIQIFFGLFIKVYSLVKMGKKLDALLDAGSWIITLASIGGIVAVKFLRLSSFLGTVFIVTTIIGMVLIVIAGGRAEKSVGAKAGQGLYSLYGITGYVGDLVSYTRLMALGLAGGSIAGALNLLINTLPGVAAIIIGPVLFVLFHIFNLGLSLLGAYVHTARLQYVEYFSKFYDGGGRPFNAFKGSEKYIRIKRN</sequence>
<comment type="similarity">
    <text evidence="2">Belongs to the V-ATPase 116 kDa subunit family.</text>
</comment>
<dbReference type="GO" id="GO:0046961">
    <property type="term" value="F:proton-transporting ATPase activity, rotational mechanism"/>
    <property type="evidence" value="ECO:0007669"/>
    <property type="project" value="InterPro"/>
</dbReference>
<dbReference type="AlphaFoldDB" id="A0A4S2DKF7"/>
<dbReference type="InterPro" id="IPR002490">
    <property type="entry name" value="V-ATPase_116kDa_su"/>
</dbReference>
<name>A0A4S2DKF7_9CLOT</name>
<dbReference type="Proteomes" id="UP000306888">
    <property type="component" value="Unassembled WGS sequence"/>
</dbReference>
<dbReference type="GO" id="GO:0033179">
    <property type="term" value="C:proton-transporting V-type ATPase, V0 domain"/>
    <property type="evidence" value="ECO:0007669"/>
    <property type="project" value="InterPro"/>
</dbReference>